<evidence type="ECO:0000256" key="7">
    <source>
        <dbReference type="ARBA" id="ARBA00022989"/>
    </source>
</evidence>
<dbReference type="RefSeq" id="WP_062369522.1">
    <property type="nucleotide sequence ID" value="NZ_LNCD01000042.1"/>
</dbReference>
<dbReference type="AlphaFoldDB" id="A0A120FP08"/>
<dbReference type="PANTHER" id="PTHR30406:SF1">
    <property type="entry name" value="SULFATE TRANSPORT SYSTEM PERMEASE PROTEIN CYSW"/>
    <property type="match status" value="1"/>
</dbReference>
<evidence type="ECO:0000256" key="5">
    <source>
        <dbReference type="ARBA" id="ARBA00022519"/>
    </source>
</evidence>
<dbReference type="InterPro" id="IPR011866">
    <property type="entry name" value="CysW_permease"/>
</dbReference>
<keyword evidence="6 12" id="KW-0812">Transmembrane</keyword>
<reference evidence="14 15" key="1">
    <citation type="submission" date="2015-11" db="EMBL/GenBank/DDBJ databases">
        <title>Draft Genome Sequence of the Strain BR 10423 (Rhizobium sp.) isolated from nodules of Mimosa pudica.</title>
        <authorList>
            <person name="Barauna A.C."/>
            <person name="Zilli J.E."/>
            <person name="Simoes-Araujo J.L."/>
            <person name="Reis V.M."/>
            <person name="James E.K."/>
            <person name="Reis F.B.Jr."/>
            <person name="Rouws L.F."/>
            <person name="Passos S.R."/>
            <person name="Gois S.R."/>
        </authorList>
    </citation>
    <scope>NUCLEOTIDE SEQUENCE [LARGE SCALE GENOMIC DNA]</scope>
    <source>
        <strain evidence="14 15">BR10423</strain>
    </source>
</reference>
<keyword evidence="9 12" id="KW-0472">Membrane</keyword>
<dbReference type="CDD" id="cd06261">
    <property type="entry name" value="TM_PBP2"/>
    <property type="match status" value="1"/>
</dbReference>
<dbReference type="NCBIfam" id="TIGR02140">
    <property type="entry name" value="permease_CysW"/>
    <property type="match status" value="1"/>
</dbReference>
<evidence type="ECO:0000256" key="8">
    <source>
        <dbReference type="ARBA" id="ARBA00023032"/>
    </source>
</evidence>
<dbReference type="Gene3D" id="1.10.3720.10">
    <property type="entry name" value="MetI-like"/>
    <property type="match status" value="1"/>
</dbReference>
<evidence type="ECO:0000256" key="11">
    <source>
        <dbReference type="ARBA" id="ARBA00067681"/>
    </source>
</evidence>
<keyword evidence="3" id="KW-0813">Transport</keyword>
<dbReference type="Pfam" id="PF00528">
    <property type="entry name" value="BPD_transp_1"/>
    <property type="match status" value="1"/>
</dbReference>
<comment type="caution">
    <text evidence="14">The sequence shown here is derived from an EMBL/GenBank/DDBJ whole genome shotgun (WGS) entry which is preliminary data.</text>
</comment>
<gene>
    <name evidence="14" type="primary">cysW</name>
    <name evidence="14" type="ORF">AS026_35570</name>
</gene>
<dbReference type="PROSITE" id="PS50928">
    <property type="entry name" value="ABC_TM1"/>
    <property type="match status" value="1"/>
</dbReference>
<evidence type="ECO:0000256" key="4">
    <source>
        <dbReference type="ARBA" id="ARBA00022475"/>
    </source>
</evidence>
<keyword evidence="15" id="KW-1185">Reference proteome</keyword>
<dbReference type="SUPFAM" id="SSF161098">
    <property type="entry name" value="MetI-like"/>
    <property type="match status" value="1"/>
</dbReference>
<evidence type="ECO:0000256" key="1">
    <source>
        <dbReference type="ARBA" id="ARBA00004429"/>
    </source>
</evidence>
<evidence type="ECO:0000256" key="6">
    <source>
        <dbReference type="ARBA" id="ARBA00022692"/>
    </source>
</evidence>
<evidence type="ECO:0000256" key="2">
    <source>
        <dbReference type="ARBA" id="ARBA00011779"/>
    </source>
</evidence>
<dbReference type="InterPro" id="IPR005667">
    <property type="entry name" value="Sulph_transpt2"/>
</dbReference>
<dbReference type="PANTHER" id="PTHR30406">
    <property type="entry name" value="SULFATE TRANSPORT SYSTEM PERMEASE PROTEIN"/>
    <property type="match status" value="1"/>
</dbReference>
<dbReference type="EMBL" id="LNCD01000042">
    <property type="protein sequence ID" value="KWV56241.1"/>
    <property type="molecule type" value="Genomic_DNA"/>
</dbReference>
<comment type="subcellular location">
    <subcellularLocation>
        <location evidence="1">Cell inner membrane</location>
        <topology evidence="1">Multi-pass membrane protein</topology>
    </subcellularLocation>
</comment>
<keyword evidence="7 12" id="KW-1133">Transmembrane helix</keyword>
<feature type="transmembrane region" description="Helical" evidence="12">
    <location>
        <begin position="67"/>
        <end position="96"/>
    </location>
</feature>
<evidence type="ECO:0000313" key="14">
    <source>
        <dbReference type="EMBL" id="KWV56241.1"/>
    </source>
</evidence>
<dbReference type="OrthoDB" id="9774448at2"/>
<feature type="transmembrane region" description="Helical" evidence="12">
    <location>
        <begin position="146"/>
        <end position="166"/>
    </location>
</feature>
<protein>
    <recommendedName>
        <fullName evidence="11">Sulfate transport system permease protein CysW</fullName>
    </recommendedName>
</protein>
<dbReference type="FunFam" id="1.10.3720.10:FF:000015">
    <property type="entry name" value="Sulfate ABC transporter, permease CysW"/>
    <property type="match status" value="1"/>
</dbReference>
<sequence length="290" mass="31661">MALDTSAQPTKVRSAVTEHRFARWTLILVSLTFLTLILLLPLAAVFVEAFRKGAGPFLEALQDEETFSAIRLTLIVAGVSVPLNLFFGVAAAWAIAKFEFKGKALLTTLIDLPFSVSPVISGLVFVLLLGANTYLGHWLSAYNIKILFAVPGLILATMFVTFPFVARELIPLMQEQGTGDEEAAISLGASGWQTFWHVTLPNIKWGLLYGVLLCNARAMGEFGAVSVVSGHIRGQTNTMPLQVEILYNEYNFTGAFAVATLLALLALVTLVLKTLLEMRYSEEIAASRRH</sequence>
<evidence type="ECO:0000313" key="15">
    <source>
        <dbReference type="Proteomes" id="UP000068164"/>
    </source>
</evidence>
<name>A0A120FP08_9HYPH</name>
<feature type="transmembrane region" description="Helical" evidence="12">
    <location>
        <begin position="252"/>
        <end position="272"/>
    </location>
</feature>
<accession>A0A120FP08</accession>
<dbReference type="NCBIfam" id="TIGR00969">
    <property type="entry name" value="3a0106s02"/>
    <property type="match status" value="1"/>
</dbReference>
<dbReference type="GO" id="GO:0005886">
    <property type="term" value="C:plasma membrane"/>
    <property type="evidence" value="ECO:0007669"/>
    <property type="project" value="UniProtKB-SubCell"/>
</dbReference>
<feature type="domain" description="ABC transmembrane type-1" evidence="13">
    <location>
        <begin position="70"/>
        <end position="273"/>
    </location>
</feature>
<keyword evidence="5" id="KW-0997">Cell inner membrane</keyword>
<dbReference type="InterPro" id="IPR000515">
    <property type="entry name" value="MetI-like"/>
</dbReference>
<evidence type="ECO:0000256" key="9">
    <source>
        <dbReference type="ARBA" id="ARBA00023136"/>
    </source>
</evidence>
<evidence type="ECO:0000259" key="13">
    <source>
        <dbReference type="PROSITE" id="PS50928"/>
    </source>
</evidence>
<organism evidence="14 15">
    <name type="scientific">Rhizobium altiplani</name>
    <dbReference type="NCBI Taxonomy" id="1864509"/>
    <lineage>
        <taxon>Bacteria</taxon>
        <taxon>Pseudomonadati</taxon>
        <taxon>Pseudomonadota</taxon>
        <taxon>Alphaproteobacteria</taxon>
        <taxon>Hyphomicrobiales</taxon>
        <taxon>Rhizobiaceae</taxon>
        <taxon>Rhizobium/Agrobacterium group</taxon>
        <taxon>Rhizobium</taxon>
    </lineage>
</organism>
<proteinExistence type="predicted"/>
<dbReference type="InterPro" id="IPR035906">
    <property type="entry name" value="MetI-like_sf"/>
</dbReference>
<feature type="transmembrane region" description="Helical" evidence="12">
    <location>
        <begin position="21"/>
        <end position="47"/>
    </location>
</feature>
<dbReference type="Proteomes" id="UP000068164">
    <property type="component" value="Unassembled WGS sequence"/>
</dbReference>
<keyword evidence="8" id="KW-0764">Sulfate transport</keyword>
<evidence type="ECO:0000256" key="3">
    <source>
        <dbReference type="ARBA" id="ARBA00022448"/>
    </source>
</evidence>
<comment type="function">
    <text evidence="10">Part of the ABC transporter complex CysAWTP (TC 3.A.1.6.1) involved in sulfate/thiosulfate import. Probably responsible for the translocation of the substrate across the membrane.</text>
</comment>
<evidence type="ECO:0000256" key="10">
    <source>
        <dbReference type="ARBA" id="ARBA00025323"/>
    </source>
</evidence>
<evidence type="ECO:0000256" key="12">
    <source>
        <dbReference type="SAM" id="Phobius"/>
    </source>
</evidence>
<dbReference type="GO" id="GO:0015419">
    <property type="term" value="F:ABC-type sulfate transporter activity"/>
    <property type="evidence" value="ECO:0007669"/>
    <property type="project" value="InterPro"/>
</dbReference>
<keyword evidence="4" id="KW-1003">Cell membrane</keyword>
<comment type="subunit">
    <text evidence="2">The complex is composed of two ATP-binding proteins (CysA), two transmembrane proteins (CysT and CysW) and a solute-binding protein (CysP).</text>
</comment>
<feature type="transmembrane region" description="Helical" evidence="12">
    <location>
        <begin position="108"/>
        <end position="134"/>
    </location>
</feature>